<dbReference type="Gene3D" id="2.60.40.2020">
    <property type="match status" value="1"/>
</dbReference>
<evidence type="ECO:0000256" key="1">
    <source>
        <dbReference type="ARBA" id="ARBA00022690"/>
    </source>
</evidence>
<comment type="caution">
    <text evidence="7">The sequence shown here is derived from an EMBL/GenBank/DDBJ whole genome shotgun (WGS) entry which is preliminary data.</text>
</comment>
<evidence type="ECO:0008006" key="8">
    <source>
        <dbReference type="Google" id="ProtNLM"/>
    </source>
</evidence>
<dbReference type="InterPro" id="IPR037126">
    <property type="entry name" value="PdaC/RsiV-like_sf"/>
</dbReference>
<dbReference type="InterPro" id="IPR012854">
    <property type="entry name" value="Cu_amine_oxidase-like_N"/>
</dbReference>
<evidence type="ECO:0000259" key="6">
    <source>
        <dbReference type="Pfam" id="PF13739"/>
    </source>
</evidence>
<dbReference type="PANTHER" id="PTHR36530">
    <property type="entry name" value="INHIBITOR OF CYSTEINE PEPTIDASE"/>
    <property type="match status" value="1"/>
</dbReference>
<dbReference type="AlphaFoldDB" id="A0A644WWK6"/>
<protein>
    <recommendedName>
        <fullName evidence="8">Proteinase inhibitor I42 chagasin domain-containing protein</fullName>
    </recommendedName>
</protein>
<feature type="domain" description="Copper amine oxidase-like N-terminal" evidence="3">
    <location>
        <begin position="41"/>
        <end position="151"/>
    </location>
</feature>
<feature type="domain" description="Proteinase inhibitor I42 chagasin" evidence="4">
    <location>
        <begin position="386"/>
        <end position="474"/>
    </location>
</feature>
<feature type="domain" description="DUF3298" evidence="5">
    <location>
        <begin position="282"/>
        <end position="357"/>
    </location>
</feature>
<name>A0A644WWK6_9ZZZZ</name>
<evidence type="ECO:0000259" key="4">
    <source>
        <dbReference type="Pfam" id="PF09394"/>
    </source>
</evidence>
<evidence type="ECO:0000313" key="7">
    <source>
        <dbReference type="EMBL" id="MPM08179.1"/>
    </source>
</evidence>
<dbReference type="SUPFAM" id="SSF141066">
    <property type="entry name" value="ICP-like"/>
    <property type="match status" value="1"/>
</dbReference>
<dbReference type="PANTHER" id="PTHR36530:SF1">
    <property type="entry name" value="AMOEBIASIN-1"/>
    <property type="match status" value="1"/>
</dbReference>
<keyword evidence="1" id="KW-0646">Protease inhibitor</keyword>
<dbReference type="InterPro" id="IPR018990">
    <property type="entry name" value="Prot_inh_I42_chagasin"/>
</dbReference>
<dbReference type="Gene3D" id="3.90.640.20">
    <property type="entry name" value="Heat-shock cognate protein, ATPase"/>
    <property type="match status" value="1"/>
</dbReference>
<evidence type="ECO:0000259" key="5">
    <source>
        <dbReference type="Pfam" id="PF11738"/>
    </source>
</evidence>
<dbReference type="InterPro" id="IPR052781">
    <property type="entry name" value="Cys_protease_inhibitor_I42"/>
</dbReference>
<dbReference type="Pfam" id="PF09394">
    <property type="entry name" value="Inhibitor_I42"/>
    <property type="match status" value="1"/>
</dbReference>
<dbReference type="InterPro" id="IPR036331">
    <property type="entry name" value="Chagasin-like_sf"/>
</dbReference>
<evidence type="ECO:0000256" key="2">
    <source>
        <dbReference type="ARBA" id="ARBA00022704"/>
    </source>
</evidence>
<keyword evidence="2" id="KW-0789">Thiol protease inhibitor</keyword>
<dbReference type="Pfam" id="PF13739">
    <property type="entry name" value="PdaC"/>
    <property type="match status" value="1"/>
</dbReference>
<gene>
    <name evidence="7" type="ORF">SDC9_54491</name>
</gene>
<dbReference type="Pfam" id="PF07833">
    <property type="entry name" value="Cu_amine_oxidN1"/>
    <property type="match status" value="1"/>
</dbReference>
<dbReference type="SUPFAM" id="SSF55383">
    <property type="entry name" value="Copper amine oxidase, domain N"/>
    <property type="match status" value="1"/>
</dbReference>
<accession>A0A644WWK6</accession>
<organism evidence="7">
    <name type="scientific">bioreactor metagenome</name>
    <dbReference type="NCBI Taxonomy" id="1076179"/>
    <lineage>
        <taxon>unclassified sequences</taxon>
        <taxon>metagenomes</taxon>
        <taxon>ecological metagenomes</taxon>
    </lineage>
</organism>
<dbReference type="Gene3D" id="3.30.565.40">
    <property type="entry name" value="Fervidobacterium nodosum Rt17-B1 like"/>
    <property type="match status" value="1"/>
</dbReference>
<proteinExistence type="predicted"/>
<sequence length="477" mass="52049">MKRRILSASLAVLMLLSLAGGAYASGDDISGASYAQCYIAVNGTEIQETALERDGLFYLPVRAVCGGLGYDISWSQEKNAVILTSGGSTGNVVLNLNDQTVTENGHTFSMLTGSYDAGYLVQNSRTYLSEELFSELFGVGYQFDSTQNTIFLRVLAENSIVISTMKLSSEDENLKVTVQYPQISGLDDNDVQSGINAILRQAAVGAVSEGAQNAYDVMTTRMEYSNYTAKAETFFDYRVKYNQNGLLSLVLLDYQYAGGAHGGTVQKGITFDLSTGKELGFSDLMNGDFSYVSYFDKNIRSEIDKRTAAGELNEISEFTTIGEKPDFYLANDSLVIFFQQYEYFPYAAGIQEFSFSYATLSEMFNSAFGFLFGKTAQLSETGTNALSVGDTAGVTLKGNPTTGYAWYYSFSTDGVLTETKNSYTPDSALTGAGGTYVWNFKAVQPGKTTITFKYYRSWEGETSATAENTVTYNVTVS</sequence>
<feature type="domain" description="Deacetylase PdaC" evidence="6">
    <location>
        <begin position="169"/>
        <end position="263"/>
    </location>
</feature>
<dbReference type="InterPro" id="IPR025303">
    <property type="entry name" value="PdaC"/>
</dbReference>
<dbReference type="GO" id="GO:0004869">
    <property type="term" value="F:cysteine-type endopeptidase inhibitor activity"/>
    <property type="evidence" value="ECO:0007669"/>
    <property type="project" value="UniProtKB-KW"/>
</dbReference>
<dbReference type="Gene3D" id="3.30.457.10">
    <property type="entry name" value="Copper amine oxidase-like, N-terminal domain"/>
    <property type="match status" value="1"/>
</dbReference>
<dbReference type="InterPro" id="IPR021729">
    <property type="entry name" value="DUF3298"/>
</dbReference>
<reference evidence="7" key="1">
    <citation type="submission" date="2019-08" db="EMBL/GenBank/DDBJ databases">
        <authorList>
            <person name="Kucharzyk K."/>
            <person name="Murdoch R.W."/>
            <person name="Higgins S."/>
            <person name="Loffler F."/>
        </authorList>
    </citation>
    <scope>NUCLEOTIDE SEQUENCE</scope>
</reference>
<dbReference type="InterPro" id="IPR036582">
    <property type="entry name" value="Mao_N_sf"/>
</dbReference>
<dbReference type="Pfam" id="PF11738">
    <property type="entry name" value="DUF3298"/>
    <property type="match status" value="1"/>
</dbReference>
<evidence type="ECO:0000259" key="3">
    <source>
        <dbReference type="Pfam" id="PF07833"/>
    </source>
</evidence>
<dbReference type="EMBL" id="VSSQ01001421">
    <property type="protein sequence ID" value="MPM08179.1"/>
    <property type="molecule type" value="Genomic_DNA"/>
</dbReference>